<dbReference type="EMBL" id="LLXI01000078">
    <property type="protein sequence ID" value="PKY39829.1"/>
    <property type="molecule type" value="Genomic_DNA"/>
</dbReference>
<feature type="transmembrane region" description="Helical" evidence="1">
    <location>
        <begin position="95"/>
        <end position="117"/>
    </location>
</feature>
<dbReference type="AlphaFoldDB" id="A0A2I1FZL5"/>
<sequence length="222" mass="25198">MMNIIERLERGQATRRDKYCTITFGLMKSFAGFWPGFRFQKMGFENQYCPNPKPKLGFSGLLSTIVEVLSFKLYMQDKGLKEVSNEHSIAITFEIIMIALDALLILGPAFGLYAVIFSKKYRMLKLYSTFGFIVAGIQFLLSISTIVSSIIYRCAEGENSYVCNKMNSYRLPYKIVAGICSILLTVYFSLVISAYARRKKGKEVAAVRYLNESSDQTNHNLV</sequence>
<keyword evidence="1" id="KW-0812">Transmembrane</keyword>
<comment type="caution">
    <text evidence="2">The sequence shown here is derived from an EMBL/GenBank/DDBJ whole genome shotgun (WGS) entry which is preliminary data.</text>
</comment>
<keyword evidence="1" id="KW-0472">Membrane</keyword>
<evidence type="ECO:0000313" key="2">
    <source>
        <dbReference type="EMBL" id="PKY39829.1"/>
    </source>
</evidence>
<feature type="transmembrane region" description="Helical" evidence="1">
    <location>
        <begin position="171"/>
        <end position="192"/>
    </location>
</feature>
<keyword evidence="3" id="KW-1185">Reference proteome</keyword>
<gene>
    <name evidence="2" type="ORF">RhiirA4_528475</name>
</gene>
<dbReference type="VEuPathDB" id="FungiDB:FUN_004286"/>
<proteinExistence type="predicted"/>
<reference evidence="2 3" key="1">
    <citation type="submission" date="2015-10" db="EMBL/GenBank/DDBJ databases">
        <title>Genome analyses suggest a sexual origin of heterokaryosis in a supposedly ancient asexual fungus.</title>
        <authorList>
            <person name="Ropars J."/>
            <person name="Sedzielewska K."/>
            <person name="Noel J."/>
            <person name="Charron P."/>
            <person name="Farinelli L."/>
            <person name="Marton T."/>
            <person name="Kruger M."/>
            <person name="Pelin A."/>
            <person name="Brachmann A."/>
            <person name="Corradi N."/>
        </authorList>
    </citation>
    <scope>NUCLEOTIDE SEQUENCE [LARGE SCALE GENOMIC DNA]</scope>
    <source>
        <strain evidence="2 3">A4</strain>
    </source>
</reference>
<evidence type="ECO:0000256" key="1">
    <source>
        <dbReference type="SAM" id="Phobius"/>
    </source>
</evidence>
<dbReference type="Proteomes" id="UP000234323">
    <property type="component" value="Unassembled WGS sequence"/>
</dbReference>
<name>A0A2I1FZL5_9GLOM</name>
<evidence type="ECO:0000313" key="3">
    <source>
        <dbReference type="Proteomes" id="UP000234323"/>
    </source>
</evidence>
<keyword evidence="1" id="KW-1133">Transmembrane helix</keyword>
<feature type="transmembrane region" description="Helical" evidence="1">
    <location>
        <begin position="129"/>
        <end position="151"/>
    </location>
</feature>
<dbReference type="VEuPathDB" id="FungiDB:RhiirA1_539728"/>
<accession>A0A2I1FZL5</accession>
<protein>
    <submittedName>
        <fullName evidence="2">Uncharacterized protein</fullName>
    </submittedName>
</protein>
<dbReference type="VEuPathDB" id="FungiDB:RhiirFUN_012867"/>
<organism evidence="2 3">
    <name type="scientific">Rhizophagus irregularis</name>
    <dbReference type="NCBI Taxonomy" id="588596"/>
    <lineage>
        <taxon>Eukaryota</taxon>
        <taxon>Fungi</taxon>
        <taxon>Fungi incertae sedis</taxon>
        <taxon>Mucoromycota</taxon>
        <taxon>Glomeromycotina</taxon>
        <taxon>Glomeromycetes</taxon>
        <taxon>Glomerales</taxon>
        <taxon>Glomeraceae</taxon>
        <taxon>Rhizophagus</taxon>
    </lineage>
</organism>